<evidence type="ECO:0000313" key="2">
    <source>
        <dbReference type="Proteomes" id="UP000604341"/>
    </source>
</evidence>
<evidence type="ECO:0000313" key="1">
    <source>
        <dbReference type="EMBL" id="GGL20249.1"/>
    </source>
</evidence>
<gene>
    <name evidence="1" type="ORF">GCM10010844_43910</name>
</gene>
<organism evidence="1 2">
    <name type="scientific">Deinococcus radiotolerans</name>
    <dbReference type="NCBI Taxonomy" id="1309407"/>
    <lineage>
        <taxon>Bacteria</taxon>
        <taxon>Thermotogati</taxon>
        <taxon>Deinococcota</taxon>
        <taxon>Deinococci</taxon>
        <taxon>Deinococcales</taxon>
        <taxon>Deinococcaceae</taxon>
        <taxon>Deinococcus</taxon>
    </lineage>
</organism>
<accession>A0ABQ2FRM7</accession>
<name>A0ABQ2FRM7_9DEIO</name>
<dbReference type="EMBL" id="BMPE01000037">
    <property type="protein sequence ID" value="GGL20249.1"/>
    <property type="molecule type" value="Genomic_DNA"/>
</dbReference>
<proteinExistence type="predicted"/>
<reference evidence="2" key="1">
    <citation type="journal article" date="2019" name="Int. J. Syst. Evol. Microbiol.">
        <title>The Global Catalogue of Microorganisms (GCM) 10K type strain sequencing project: providing services to taxonomists for standard genome sequencing and annotation.</title>
        <authorList>
            <consortium name="The Broad Institute Genomics Platform"/>
            <consortium name="The Broad Institute Genome Sequencing Center for Infectious Disease"/>
            <person name="Wu L."/>
            <person name="Ma J."/>
        </authorList>
    </citation>
    <scope>NUCLEOTIDE SEQUENCE [LARGE SCALE GENOMIC DNA]</scope>
    <source>
        <strain evidence="2">JCM 19173</strain>
    </source>
</reference>
<sequence length="93" mass="10397">MTLLNRADHWGVVISPVSLQRFLEVGIGPDGEGTSWRIWAVDWSWCRSRPSWISHLDLEASGEHGEALPIADRAQDLFHQMSADVMGRMKPAG</sequence>
<protein>
    <submittedName>
        <fullName evidence="1">Uncharacterized protein</fullName>
    </submittedName>
</protein>
<comment type="caution">
    <text evidence="1">The sequence shown here is derived from an EMBL/GenBank/DDBJ whole genome shotgun (WGS) entry which is preliminary data.</text>
</comment>
<dbReference type="Proteomes" id="UP000604341">
    <property type="component" value="Unassembled WGS sequence"/>
</dbReference>
<keyword evidence="2" id="KW-1185">Reference proteome</keyword>